<dbReference type="InterPro" id="IPR000203">
    <property type="entry name" value="GPS"/>
</dbReference>
<keyword evidence="8 14" id="KW-1133">Transmembrane helix</keyword>
<dbReference type="FunFam" id="2.10.25.10:FF:000038">
    <property type="entry name" value="Fibrillin 2"/>
    <property type="match status" value="1"/>
</dbReference>
<dbReference type="Pfam" id="PF12661">
    <property type="entry name" value="hEGF"/>
    <property type="match status" value="1"/>
</dbReference>
<dbReference type="PANTHER" id="PTHR47767">
    <property type="entry name" value="ADHESION G PROTEIN-COUPLED RECEPTOR G7"/>
    <property type="match status" value="1"/>
</dbReference>
<evidence type="ECO:0000256" key="14">
    <source>
        <dbReference type="SAM" id="Phobius"/>
    </source>
</evidence>
<feature type="domain" description="G-protein coupled receptors family 2 profile 2" evidence="18">
    <location>
        <begin position="596"/>
        <end position="847"/>
    </location>
</feature>
<dbReference type="GO" id="GO:0005509">
    <property type="term" value="F:calcium ion binding"/>
    <property type="evidence" value="ECO:0007669"/>
    <property type="project" value="InterPro"/>
</dbReference>
<feature type="transmembrane region" description="Helical" evidence="14">
    <location>
        <begin position="663"/>
        <end position="693"/>
    </location>
</feature>
<feature type="signal peptide" evidence="15">
    <location>
        <begin position="1"/>
        <end position="32"/>
    </location>
</feature>
<dbReference type="OrthoDB" id="5961629at2759"/>
<dbReference type="KEGG" id="bbel:109482243"/>
<dbReference type="GO" id="GO:0005886">
    <property type="term" value="C:plasma membrane"/>
    <property type="evidence" value="ECO:0007669"/>
    <property type="project" value="UniProtKB-SubCell"/>
</dbReference>
<dbReference type="PROSITE" id="PS50026">
    <property type="entry name" value="EGF_3"/>
    <property type="match status" value="2"/>
</dbReference>
<dbReference type="InterPro" id="IPR017452">
    <property type="entry name" value="GPCR_Rhodpsn_7TM"/>
</dbReference>
<dbReference type="CDD" id="cd00054">
    <property type="entry name" value="EGF_CA"/>
    <property type="match status" value="2"/>
</dbReference>
<dbReference type="InterPro" id="IPR046338">
    <property type="entry name" value="GAIN_dom_sf"/>
</dbReference>
<feature type="transmembrane region" description="Helical" evidence="14">
    <location>
        <begin position="796"/>
        <end position="817"/>
    </location>
</feature>
<evidence type="ECO:0000256" key="5">
    <source>
        <dbReference type="ARBA" id="ARBA00022692"/>
    </source>
</evidence>
<keyword evidence="11" id="KW-0325">Glycoprotein</keyword>
<feature type="domain" description="G-protein coupled receptors family 1 profile" evidence="19">
    <location>
        <begin position="610"/>
        <end position="811"/>
    </location>
</feature>
<keyword evidence="7" id="KW-0677">Repeat</keyword>
<dbReference type="InterPro" id="IPR053985">
    <property type="entry name" value="GPR128_GAIN_subdom_A"/>
</dbReference>
<dbReference type="Gene3D" id="1.20.1070.10">
    <property type="entry name" value="Rhodopsin 7-helix transmembrane proteins"/>
    <property type="match status" value="1"/>
</dbReference>
<dbReference type="InterPro" id="IPR000742">
    <property type="entry name" value="EGF"/>
</dbReference>
<evidence type="ECO:0000256" key="13">
    <source>
        <dbReference type="SAM" id="MobiDB-lite"/>
    </source>
</evidence>
<evidence type="ECO:0000256" key="2">
    <source>
        <dbReference type="ARBA" id="ARBA00022473"/>
    </source>
</evidence>
<organism evidence="20 21">
    <name type="scientific">Branchiostoma belcheri</name>
    <name type="common">Amphioxus</name>
    <dbReference type="NCBI Taxonomy" id="7741"/>
    <lineage>
        <taxon>Eukaryota</taxon>
        <taxon>Metazoa</taxon>
        <taxon>Chordata</taxon>
        <taxon>Cephalochordata</taxon>
        <taxon>Leptocardii</taxon>
        <taxon>Amphioxiformes</taxon>
        <taxon>Branchiostomatidae</taxon>
        <taxon>Branchiostoma</taxon>
    </lineage>
</organism>
<feature type="region of interest" description="Disordered" evidence="13">
    <location>
        <begin position="866"/>
        <end position="904"/>
    </location>
</feature>
<keyword evidence="6 15" id="KW-0732">Signal</keyword>
<dbReference type="Pfam" id="PF22259">
    <property type="entry name" value="GPR128_GAIN_subdomA"/>
    <property type="match status" value="1"/>
</dbReference>
<keyword evidence="5 14" id="KW-0812">Transmembrane</keyword>
<keyword evidence="9 14" id="KW-0472">Membrane</keyword>
<dbReference type="PROSITE" id="PS00650">
    <property type="entry name" value="G_PROTEIN_RECEP_F2_2"/>
    <property type="match status" value="1"/>
</dbReference>
<evidence type="ECO:0000256" key="3">
    <source>
        <dbReference type="ARBA" id="ARBA00022475"/>
    </source>
</evidence>
<dbReference type="Pfam" id="PF22257">
    <property type="entry name" value="GPR128_N"/>
    <property type="match status" value="1"/>
</dbReference>
<dbReference type="InterPro" id="IPR053066">
    <property type="entry name" value="ADGR_G7"/>
</dbReference>
<dbReference type="RefSeq" id="XP_019640494.1">
    <property type="nucleotide sequence ID" value="XM_019784935.1"/>
</dbReference>
<dbReference type="Gene3D" id="2.60.220.50">
    <property type="match status" value="1"/>
</dbReference>
<keyword evidence="20" id="KW-1185">Reference proteome</keyword>
<dbReference type="FunFam" id="2.60.220.50:FF:000052">
    <property type="entry name" value="Uncharacterized protein"/>
    <property type="match status" value="1"/>
</dbReference>
<dbReference type="SMART" id="SM00303">
    <property type="entry name" value="GPS"/>
    <property type="match status" value="1"/>
</dbReference>
<dbReference type="AlphaFoldDB" id="A0A6P5A2C1"/>
<dbReference type="CDD" id="cd15040">
    <property type="entry name" value="7tmB2_Adhesion"/>
    <property type="match status" value="1"/>
</dbReference>
<dbReference type="InterPro" id="IPR024731">
    <property type="entry name" value="NELL2-like_EGF"/>
</dbReference>
<feature type="domain" description="EGF-like" evidence="16">
    <location>
        <begin position="72"/>
        <end position="112"/>
    </location>
</feature>
<evidence type="ECO:0000256" key="1">
    <source>
        <dbReference type="ARBA" id="ARBA00004651"/>
    </source>
</evidence>
<dbReference type="PROSITE" id="PS01187">
    <property type="entry name" value="EGF_CA"/>
    <property type="match status" value="1"/>
</dbReference>
<feature type="transmembrane region" description="Helical" evidence="14">
    <location>
        <begin position="632"/>
        <end position="651"/>
    </location>
</feature>
<dbReference type="Pfam" id="PF00002">
    <property type="entry name" value="7tm_2"/>
    <property type="match status" value="1"/>
</dbReference>
<dbReference type="PROSITE" id="PS50261">
    <property type="entry name" value="G_PROTEIN_RECEP_F2_4"/>
    <property type="match status" value="1"/>
</dbReference>
<evidence type="ECO:0000259" key="17">
    <source>
        <dbReference type="PROSITE" id="PS50221"/>
    </source>
</evidence>
<feature type="compositionally biased region" description="Low complexity" evidence="13">
    <location>
        <begin position="866"/>
        <end position="887"/>
    </location>
</feature>
<feature type="domain" description="GAIN-B" evidence="17">
    <location>
        <begin position="427"/>
        <end position="591"/>
    </location>
</feature>
<dbReference type="GO" id="GO:0007166">
    <property type="term" value="P:cell surface receptor signaling pathway"/>
    <property type="evidence" value="ECO:0007669"/>
    <property type="project" value="InterPro"/>
</dbReference>
<dbReference type="SMART" id="SM00179">
    <property type="entry name" value="EGF_CA"/>
    <property type="match status" value="2"/>
</dbReference>
<dbReference type="GO" id="GO:0004930">
    <property type="term" value="F:G protein-coupled receptor activity"/>
    <property type="evidence" value="ECO:0007669"/>
    <property type="project" value="InterPro"/>
</dbReference>
<dbReference type="InterPro" id="IPR001881">
    <property type="entry name" value="EGF-like_Ca-bd_dom"/>
</dbReference>
<evidence type="ECO:0000259" key="18">
    <source>
        <dbReference type="PROSITE" id="PS50261"/>
    </source>
</evidence>
<dbReference type="InterPro" id="IPR053984">
    <property type="entry name" value="GPR128_N"/>
</dbReference>
<comment type="subcellular location">
    <subcellularLocation>
        <location evidence="1">Cell membrane</location>
        <topology evidence="1">Multi-pass membrane protein</topology>
    </subcellularLocation>
</comment>
<dbReference type="InterPro" id="IPR009030">
    <property type="entry name" value="Growth_fac_rcpt_cys_sf"/>
</dbReference>
<dbReference type="SMART" id="SM00181">
    <property type="entry name" value="EGF"/>
    <property type="match status" value="2"/>
</dbReference>
<evidence type="ECO:0000256" key="4">
    <source>
        <dbReference type="ARBA" id="ARBA00022536"/>
    </source>
</evidence>
<comment type="caution">
    <text evidence="12">Lacks conserved residue(s) required for the propagation of feature annotation.</text>
</comment>
<dbReference type="InterPro" id="IPR057244">
    <property type="entry name" value="GAIN_B"/>
</dbReference>
<feature type="transmembrane region" description="Helical" evidence="14">
    <location>
        <begin position="598"/>
        <end position="620"/>
    </location>
</feature>
<dbReference type="InterPro" id="IPR000152">
    <property type="entry name" value="EGF-type_Asp/Asn_hydroxyl_site"/>
</dbReference>
<evidence type="ECO:0000256" key="15">
    <source>
        <dbReference type="SAM" id="SignalP"/>
    </source>
</evidence>
<protein>
    <submittedName>
        <fullName evidence="21">Adhesion G-protein coupled receptor G7-like</fullName>
    </submittedName>
</protein>
<evidence type="ECO:0000256" key="7">
    <source>
        <dbReference type="ARBA" id="ARBA00022737"/>
    </source>
</evidence>
<dbReference type="PROSITE" id="PS01186">
    <property type="entry name" value="EGF_2"/>
    <property type="match status" value="2"/>
</dbReference>
<dbReference type="PANTHER" id="PTHR47767:SF1">
    <property type="entry name" value="ADHESION G PROTEIN-COUPLED RECEPTOR G7"/>
    <property type="match status" value="1"/>
</dbReference>
<evidence type="ECO:0000313" key="21">
    <source>
        <dbReference type="RefSeq" id="XP_019640494.1"/>
    </source>
</evidence>
<feature type="transmembrane region" description="Helical" evidence="14">
    <location>
        <begin position="700"/>
        <end position="722"/>
    </location>
</feature>
<evidence type="ECO:0000259" key="19">
    <source>
        <dbReference type="PROSITE" id="PS50262"/>
    </source>
</evidence>
<reference evidence="21" key="1">
    <citation type="submission" date="2025-08" db="UniProtKB">
        <authorList>
            <consortium name="RefSeq"/>
        </authorList>
    </citation>
    <scope>IDENTIFICATION</scope>
    <source>
        <tissue evidence="21">Gonad</tissue>
    </source>
</reference>
<keyword evidence="10 12" id="KW-1015">Disulfide bond</keyword>
<dbReference type="Pfam" id="PF12947">
    <property type="entry name" value="EGF_3"/>
    <property type="match status" value="1"/>
</dbReference>
<feature type="chain" id="PRO_5027847915" evidence="15">
    <location>
        <begin position="33"/>
        <end position="904"/>
    </location>
</feature>
<gene>
    <name evidence="21" type="primary">LOC109482243</name>
</gene>
<dbReference type="Proteomes" id="UP000515135">
    <property type="component" value="Unplaced"/>
</dbReference>
<dbReference type="GeneID" id="109482243"/>
<dbReference type="PRINTS" id="PR00249">
    <property type="entry name" value="GPCRSECRETIN"/>
</dbReference>
<feature type="domain" description="EGF-like" evidence="16">
    <location>
        <begin position="34"/>
        <end position="70"/>
    </location>
</feature>
<proteinExistence type="predicted"/>
<dbReference type="PROSITE" id="PS00010">
    <property type="entry name" value="ASX_HYDROXYL"/>
    <property type="match status" value="2"/>
</dbReference>
<dbReference type="Gene3D" id="2.10.25.10">
    <property type="entry name" value="Laminin"/>
    <property type="match status" value="2"/>
</dbReference>
<evidence type="ECO:0000256" key="9">
    <source>
        <dbReference type="ARBA" id="ARBA00023136"/>
    </source>
</evidence>
<evidence type="ECO:0000313" key="20">
    <source>
        <dbReference type="Proteomes" id="UP000515135"/>
    </source>
</evidence>
<dbReference type="PROSITE" id="PS50262">
    <property type="entry name" value="G_PROTEIN_RECEP_F1_2"/>
    <property type="match status" value="1"/>
</dbReference>
<keyword evidence="4 12" id="KW-0245">EGF-like domain</keyword>
<dbReference type="FunFam" id="2.10.25.10:FF:000080">
    <property type="entry name" value="Neurogenic locus notch 1"/>
    <property type="match status" value="1"/>
</dbReference>
<evidence type="ECO:0000256" key="12">
    <source>
        <dbReference type="PROSITE-ProRule" id="PRU00076"/>
    </source>
</evidence>
<feature type="transmembrane region" description="Helical" evidence="14">
    <location>
        <begin position="823"/>
        <end position="845"/>
    </location>
</feature>
<dbReference type="InterPro" id="IPR017981">
    <property type="entry name" value="GPCR_2-like_7TM"/>
</dbReference>
<dbReference type="SUPFAM" id="SSF81321">
    <property type="entry name" value="Family A G protein-coupled receptor-like"/>
    <property type="match status" value="1"/>
</dbReference>
<dbReference type="SUPFAM" id="SSF57184">
    <property type="entry name" value="Growth factor receptor domain"/>
    <property type="match status" value="1"/>
</dbReference>
<name>A0A6P5A2C1_BRABE</name>
<evidence type="ECO:0000256" key="10">
    <source>
        <dbReference type="ARBA" id="ARBA00023157"/>
    </source>
</evidence>
<dbReference type="InterPro" id="IPR000832">
    <property type="entry name" value="GPCR_2_secretin-like"/>
</dbReference>
<keyword evidence="3" id="KW-1003">Cell membrane</keyword>
<dbReference type="InterPro" id="IPR018097">
    <property type="entry name" value="EGF_Ca-bd_CS"/>
</dbReference>
<sequence length="904" mass="97590">MDRLPLACRVTLTHFSWILVLLLLFNGDGVSAQDTDDCIGVTCQNGGICVDGVNRYSCNCAPGFEGRHCETNIDECATDTDNCHTEATCTDTEGSFICTCNNGYIGDGVNCFVNTTAITTQKTFQTTEETTIQTTHFTTDKTTRGRVTTQIPTTFRTAAVDPTTVISTALTTQKTTLPTSNVPTTFTTTTYSTTAITTVTTAIPTTPMKNTTTTKTPPTTCYGGTVTVIDTFVNFVNLTFPDSAADTHAYSNETCANNTESAGIPLAVRRCVGSVETGVSWASPELLDCGLDLSTLAQVAVTAENAAEVASDLQILTSAGSSLMAENIADASTVLESLANTTGDENVGYSLVVSVDQIMNSDDDVLYQSQANNQSLSRIVRAIEQFNDRVNLTSNRFRRIEKNIGVETYQIGAAELVNSVGFALLDGSEDLEDGLVRSYSDSSSIPTDQVDASIVLPAADILKKSIPDTGDMQVRLNFIVYGNSRLFQSNQTSAGTTTRVNSRVIASRVTGFEFKNLSSPVVTRYIPLVQNGTNTTVKNVRCVYWDFMAAGGTGAWSAEGCAFAGIDNGRAVCHCNHLTNFAVLMDIYGGLQSFALDLISTIGIALSITGLSLTLLSYLIFKQLRQTRPQHILANLCIALLATLILFLAGIDATHSPVGCTVVAFLLHYFLLAAFMWMAVEAFNMYLAFVIVLGAHVSRLILKAAIFAWGLPLIIAIATLVVDVPSTYPYGQETYRSTDICWLQGNQLYYGVLLPAGLVLLFNVIVYIVVIGKLACGGRTDGRVADPESGATRQNLRIAIAVMVLVGLTWVFGFFMISHGRIVFSYLFCIFNSLQGFFIFIFHCLRQKEVQNLWFKYCGCCAGDSQTTTKSSTGKSTSSPSESNSESSSREQQNGNASMDVYIE</sequence>
<dbReference type="PROSITE" id="PS50221">
    <property type="entry name" value="GAIN_B"/>
    <property type="match status" value="1"/>
</dbReference>
<evidence type="ECO:0000259" key="16">
    <source>
        <dbReference type="PROSITE" id="PS50026"/>
    </source>
</evidence>
<feature type="disulfide bond" evidence="12">
    <location>
        <begin position="60"/>
        <end position="69"/>
    </location>
</feature>
<dbReference type="InterPro" id="IPR013032">
    <property type="entry name" value="EGF-like_CS"/>
</dbReference>
<dbReference type="Pfam" id="PF01825">
    <property type="entry name" value="GPS"/>
    <property type="match status" value="1"/>
</dbReference>
<evidence type="ECO:0000256" key="8">
    <source>
        <dbReference type="ARBA" id="ARBA00022989"/>
    </source>
</evidence>
<feature type="transmembrane region" description="Helical" evidence="14">
    <location>
        <begin position="752"/>
        <end position="775"/>
    </location>
</feature>
<accession>A0A6P5A2C1</accession>
<evidence type="ECO:0000256" key="11">
    <source>
        <dbReference type="ARBA" id="ARBA00023180"/>
    </source>
</evidence>
<evidence type="ECO:0000256" key="6">
    <source>
        <dbReference type="ARBA" id="ARBA00022729"/>
    </source>
</evidence>
<keyword evidence="2" id="KW-0217">Developmental protein</keyword>
<dbReference type="InterPro" id="IPR017983">
    <property type="entry name" value="GPCR_2_secretin-like_CS"/>
</dbReference>
<dbReference type="FunFam" id="1.20.1070.10:FF:000495">
    <property type="entry name" value="Predicted protein"/>
    <property type="match status" value="1"/>
</dbReference>
<dbReference type="PROSITE" id="PS00022">
    <property type="entry name" value="EGF_1"/>
    <property type="match status" value="1"/>
</dbReference>